<dbReference type="Pfam" id="PF13170">
    <property type="entry name" value="DUF4003"/>
    <property type="match status" value="1"/>
</dbReference>
<gene>
    <name evidence="1" type="ORF">EV209_0317</name>
</gene>
<accession>A0A4Q7PQC3</accession>
<name>A0A4Q7PQC3_9FIRM</name>
<dbReference type="InterPro" id="IPR025062">
    <property type="entry name" value="DUF4003"/>
</dbReference>
<keyword evidence="2" id="KW-1185">Reference proteome</keyword>
<organism evidence="1 2">
    <name type="scientific">Cuneatibacter caecimuris</name>
    <dbReference type="NCBI Taxonomy" id="1796618"/>
    <lineage>
        <taxon>Bacteria</taxon>
        <taxon>Bacillati</taxon>
        <taxon>Bacillota</taxon>
        <taxon>Clostridia</taxon>
        <taxon>Lachnospirales</taxon>
        <taxon>Lachnospiraceae</taxon>
        <taxon>Cuneatibacter</taxon>
    </lineage>
</organism>
<evidence type="ECO:0000313" key="1">
    <source>
        <dbReference type="EMBL" id="RZT02208.1"/>
    </source>
</evidence>
<dbReference type="AlphaFoldDB" id="A0A4Q7PQC3"/>
<reference evidence="1 2" key="1">
    <citation type="submission" date="2019-02" db="EMBL/GenBank/DDBJ databases">
        <title>Genomic Encyclopedia of Type Strains, Phase IV (KMG-IV): sequencing the most valuable type-strain genomes for metagenomic binning, comparative biology and taxonomic classification.</title>
        <authorList>
            <person name="Goeker M."/>
        </authorList>
    </citation>
    <scope>NUCLEOTIDE SEQUENCE [LARGE SCALE GENOMIC DNA]</scope>
    <source>
        <strain evidence="1 2">DSM 29486</strain>
    </source>
</reference>
<comment type="caution">
    <text evidence="1">The sequence shown here is derived from an EMBL/GenBank/DDBJ whole genome shotgun (WGS) entry which is preliminary data.</text>
</comment>
<proteinExistence type="predicted"/>
<protein>
    <submittedName>
        <fullName evidence="1">Uncharacterized protein DUF4003</fullName>
    </submittedName>
</protein>
<dbReference type="EMBL" id="SGXF01000001">
    <property type="protein sequence ID" value="RZT02208.1"/>
    <property type="molecule type" value="Genomic_DNA"/>
</dbReference>
<dbReference type="Proteomes" id="UP000292927">
    <property type="component" value="Unassembled WGS sequence"/>
</dbReference>
<evidence type="ECO:0000313" key="2">
    <source>
        <dbReference type="Proteomes" id="UP000292927"/>
    </source>
</evidence>
<sequence length="331" mass="36533">MKESLQKRCEMFIRNRLAVKKQFRWESAYMYPLSAIIFTEKGQEADLDKMLRCREMLRDKASAFSNFRGTVRLAVISLLAACESPQQKLENGLKIYELLRREFFSSEYLAVTALLIAEHSEPESFEAAVKKTRRAYELMKEDHRFLTSREDCAFAALLAMSEKGAERGVKEAEKCFEILKPSFFSGNAVQSLSHVLALGEELPESKCRRTVELFEALKERGLRYGTSYELPALGALGLLETDQRALVSEIEEADLYLQDQKGFGAFGVGSKQRLMYAGMLVSGEYAEEGGASLRTAAINSALSLIAAQQAAVCAATASACAAAAASSNSSS</sequence>
<dbReference type="RefSeq" id="WP_130432377.1">
    <property type="nucleotide sequence ID" value="NZ_SGXF01000001.1"/>
</dbReference>
<dbReference type="OrthoDB" id="1778393at2"/>